<evidence type="ECO:0000256" key="2">
    <source>
        <dbReference type="SAM" id="Phobius"/>
    </source>
</evidence>
<gene>
    <name evidence="3" type="ORF">XM38_001750</name>
</gene>
<organism evidence="3 4">
    <name type="scientific">Halomicronema hongdechloris C2206</name>
    <dbReference type="NCBI Taxonomy" id="1641165"/>
    <lineage>
        <taxon>Bacteria</taxon>
        <taxon>Bacillati</taxon>
        <taxon>Cyanobacteriota</taxon>
        <taxon>Cyanophyceae</taxon>
        <taxon>Nodosilineales</taxon>
        <taxon>Nodosilineaceae</taxon>
        <taxon>Halomicronema</taxon>
    </lineage>
</organism>
<feature type="transmembrane region" description="Helical" evidence="2">
    <location>
        <begin position="7"/>
        <end position="29"/>
    </location>
</feature>
<protein>
    <submittedName>
        <fullName evidence="3">Uncharacterized protein</fullName>
    </submittedName>
</protein>
<evidence type="ECO:0000313" key="4">
    <source>
        <dbReference type="Proteomes" id="UP000191901"/>
    </source>
</evidence>
<reference evidence="3 4" key="1">
    <citation type="journal article" date="2016" name="Biochim. Biophys. Acta">
        <title>Characterization of red-shifted phycobilisomes isolated from the chlorophyll f-containing cyanobacterium Halomicronema hongdechloris.</title>
        <authorList>
            <person name="Li Y."/>
            <person name="Lin Y."/>
            <person name="Garvey C.J."/>
            <person name="Birch D."/>
            <person name="Corkery R.W."/>
            <person name="Loughlin P.C."/>
            <person name="Scheer H."/>
            <person name="Willows R.D."/>
            <person name="Chen M."/>
        </authorList>
    </citation>
    <scope>NUCLEOTIDE SEQUENCE [LARGE SCALE GENOMIC DNA]</scope>
    <source>
        <strain evidence="3 4">C2206</strain>
    </source>
</reference>
<dbReference type="KEGG" id="hhg:XM38_001750"/>
<keyword evidence="2" id="KW-0812">Transmembrane</keyword>
<keyword evidence="4" id="KW-1185">Reference proteome</keyword>
<keyword evidence="2" id="KW-1133">Transmembrane helix</keyword>
<proteinExistence type="predicted"/>
<dbReference type="EMBL" id="CP021983">
    <property type="protein sequence ID" value="ASC69248.1"/>
    <property type="molecule type" value="Genomic_DNA"/>
</dbReference>
<sequence length="159" mass="16056">MGLIKKIFGALFSLIGGVFSLIGGILRAIGGLVGLGKKAEYYVELDQASSGSQPPSSTKSGNAEAETAQAAPQMAAVASSSSLSSTSSAKGTATTVKTGAKPQASAPKPSTAASSAPEPTGNFATEYLVNPRLNNNSRRRPGPSLSAYKDLARQVKAPS</sequence>
<evidence type="ECO:0000256" key="1">
    <source>
        <dbReference type="SAM" id="MobiDB-lite"/>
    </source>
</evidence>
<dbReference type="Proteomes" id="UP000191901">
    <property type="component" value="Chromosome"/>
</dbReference>
<feature type="compositionally biased region" description="Low complexity" evidence="1">
    <location>
        <begin position="49"/>
        <end position="117"/>
    </location>
</feature>
<keyword evidence="2" id="KW-0472">Membrane</keyword>
<accession>A0A1Z3HG50</accession>
<name>A0A1Z3HG50_9CYAN</name>
<dbReference type="AlphaFoldDB" id="A0A1Z3HG50"/>
<feature type="compositionally biased region" description="Low complexity" evidence="1">
    <location>
        <begin position="128"/>
        <end position="146"/>
    </location>
</feature>
<feature type="region of interest" description="Disordered" evidence="1">
    <location>
        <begin position="47"/>
        <end position="159"/>
    </location>
</feature>
<evidence type="ECO:0000313" key="3">
    <source>
        <dbReference type="EMBL" id="ASC69248.1"/>
    </source>
</evidence>